<evidence type="ECO:0000256" key="1">
    <source>
        <dbReference type="SAM" id="Phobius"/>
    </source>
</evidence>
<reference evidence="3" key="1">
    <citation type="submission" date="2016-01" db="EMBL/GenBank/DDBJ databases">
        <title>Whole genome sequencing of Bhargavaea cecembensis T14.</title>
        <authorList>
            <person name="Hong K.W."/>
        </authorList>
    </citation>
    <scope>NUCLEOTIDE SEQUENCE [LARGE SCALE GENOMIC DNA]</scope>
    <source>
        <strain evidence="3">M19</strain>
    </source>
</reference>
<name>A0A165L4H5_9BACI</name>
<organism evidence="2 3">
    <name type="scientific">Rossellomorea marisflavi</name>
    <dbReference type="NCBI Taxonomy" id="189381"/>
    <lineage>
        <taxon>Bacteria</taxon>
        <taxon>Bacillati</taxon>
        <taxon>Bacillota</taxon>
        <taxon>Bacilli</taxon>
        <taxon>Bacillales</taxon>
        <taxon>Bacillaceae</taxon>
        <taxon>Rossellomorea</taxon>
    </lineage>
</organism>
<keyword evidence="1" id="KW-0472">Membrane</keyword>
<feature type="transmembrane region" description="Helical" evidence="1">
    <location>
        <begin position="38"/>
        <end position="55"/>
    </location>
</feature>
<accession>A0A165L4H5</accession>
<evidence type="ECO:0000313" key="2">
    <source>
        <dbReference type="EMBL" id="KZE50989.1"/>
    </source>
</evidence>
<sequence>MQNAPRFKPEYIPILIMVIMTLVLLLTLFSGLASIKDIMTNILVIILLGFLTVDVKNHSLESESLRPAYKYIVMIILFSLLSLF</sequence>
<dbReference type="AlphaFoldDB" id="A0A165L4H5"/>
<protein>
    <submittedName>
        <fullName evidence="2">Uncharacterized protein</fullName>
    </submittedName>
</protein>
<dbReference type="EMBL" id="LQQY01000009">
    <property type="protein sequence ID" value="KZE50989.1"/>
    <property type="molecule type" value="Genomic_DNA"/>
</dbReference>
<gene>
    <name evidence="2" type="ORF">AV649_16590</name>
</gene>
<proteinExistence type="predicted"/>
<evidence type="ECO:0000313" key="3">
    <source>
        <dbReference type="Proteomes" id="UP000076510"/>
    </source>
</evidence>
<feature type="transmembrane region" description="Helical" evidence="1">
    <location>
        <begin position="67"/>
        <end position="83"/>
    </location>
</feature>
<dbReference type="Proteomes" id="UP000076510">
    <property type="component" value="Unassembled WGS sequence"/>
</dbReference>
<keyword evidence="1" id="KW-0812">Transmembrane</keyword>
<feature type="transmembrane region" description="Helical" evidence="1">
    <location>
        <begin position="12"/>
        <end position="32"/>
    </location>
</feature>
<comment type="caution">
    <text evidence="2">The sequence shown here is derived from an EMBL/GenBank/DDBJ whole genome shotgun (WGS) entry which is preliminary data.</text>
</comment>
<keyword evidence="1" id="KW-1133">Transmembrane helix</keyword>